<dbReference type="InterPro" id="IPR037066">
    <property type="entry name" value="Plug_dom_sf"/>
</dbReference>
<dbReference type="Gene3D" id="2.40.170.20">
    <property type="entry name" value="TonB-dependent receptor, beta-barrel domain"/>
    <property type="match status" value="1"/>
</dbReference>
<gene>
    <name evidence="16" type="ORF">CA2015_1360</name>
</gene>
<keyword evidence="7" id="KW-0406">Ion transport</keyword>
<keyword evidence="2 11" id="KW-0813">Transport</keyword>
<feature type="domain" description="TonB-dependent receptor plug" evidence="15">
    <location>
        <begin position="112"/>
        <end position="217"/>
    </location>
</feature>
<dbReference type="KEGG" id="camu:CA2015_1360"/>
<evidence type="ECO:0000256" key="3">
    <source>
        <dbReference type="ARBA" id="ARBA00022452"/>
    </source>
</evidence>
<evidence type="ECO:0000256" key="9">
    <source>
        <dbReference type="ARBA" id="ARBA00023136"/>
    </source>
</evidence>
<keyword evidence="6" id="KW-0408">Iron</keyword>
<dbReference type="PROSITE" id="PS52016">
    <property type="entry name" value="TONB_DEPENDENT_REC_3"/>
    <property type="match status" value="1"/>
</dbReference>
<name>A0A0H4PRA3_9BACT</name>
<dbReference type="InterPro" id="IPR039426">
    <property type="entry name" value="TonB-dep_rcpt-like"/>
</dbReference>
<organism evidence="16 17">
    <name type="scientific">Cyclobacterium amurskyense</name>
    <dbReference type="NCBI Taxonomy" id="320787"/>
    <lineage>
        <taxon>Bacteria</taxon>
        <taxon>Pseudomonadati</taxon>
        <taxon>Bacteroidota</taxon>
        <taxon>Cytophagia</taxon>
        <taxon>Cytophagales</taxon>
        <taxon>Cyclobacteriaceae</taxon>
        <taxon>Cyclobacterium</taxon>
    </lineage>
</organism>
<dbReference type="Gene3D" id="2.170.130.10">
    <property type="entry name" value="TonB-dependent receptor, plug domain"/>
    <property type="match status" value="1"/>
</dbReference>
<sequence>MKLKLYLLVLCLLPLGLLAQTNIKVLDAESREPVAFVTVKVDTKKAITANENGELTVDLSEPSNLLFSHIAFEEQSVLVPASGEIIVFLVRGENALTEVLVSSFESERPLLEQAAGIARVSESDLYRFNETSIVQAFNTKPGIRIEERAPASYRVSIRGSSLRSPFGVRNVKVYWNGMPFTAPDGTTPLNIMDLSNIQNTEIIKGPAGSIYGAGNGGVISFTSKETVDENRIGADLSVGAFGLVRYRLGIDQKLENGGLSVSYAKQKSDGYRDHTVMDREVLQVTGYFQPSKKQKLTTQILYSDLFYELPGALNATQLAENPRQARPGSAAQNASINQKSMYGTLSHDYRFNHNLDNKTSIYINTTDFENPFNLDYKKETQFGYGGRTSFTYDDIWSNIPVRLIGGGEYQFSKTSAQNFGNNGGQIDTIRFGDELLTSTAFLFQQLEAELSDRFLMTIGLSENFSSFNIARNIDMINGVPSNAKRTFDPVIVPRVALSAKLNNNAALHASISSGFSPPTIDEVRTNEGSINLDLEAEKGVNYELGYRSSFNKGRVNVDGSVFYFKLDETITTFVNEQGVVLFRNAGATNQKGIELMVDYALVRKQMSFVQEVKVTHSFTGHYFKFEDFVKGDNDYSGNDLTGVAPHTLVNQLDIKTKPGFYLNFTHQYVDDIPLNDANTVFQESYHLMNSRAGWRGDVGKAFDLELYFGVQNLTNASYSLGNDLNPFGGRYYQPAAIRNFYGGIKVGLKY</sequence>
<evidence type="ECO:0000256" key="11">
    <source>
        <dbReference type="PROSITE-ProRule" id="PRU01360"/>
    </source>
</evidence>
<keyword evidence="4" id="KW-0410">Iron transport</keyword>
<feature type="domain" description="TonB-dependent receptor-like beta-barrel" evidence="14">
    <location>
        <begin position="335"/>
        <end position="713"/>
    </location>
</feature>
<dbReference type="InterPro" id="IPR000531">
    <property type="entry name" value="Beta-barrel_TonB"/>
</dbReference>
<evidence type="ECO:0000259" key="14">
    <source>
        <dbReference type="Pfam" id="PF00593"/>
    </source>
</evidence>
<evidence type="ECO:0000256" key="4">
    <source>
        <dbReference type="ARBA" id="ARBA00022496"/>
    </source>
</evidence>
<keyword evidence="9 11" id="KW-0472">Membrane</keyword>
<dbReference type="Proteomes" id="UP000036520">
    <property type="component" value="Chromosome"/>
</dbReference>
<protein>
    <submittedName>
        <fullName evidence="16">TonB-dependent receptor</fullName>
    </submittedName>
</protein>
<evidence type="ECO:0000256" key="10">
    <source>
        <dbReference type="ARBA" id="ARBA00023237"/>
    </source>
</evidence>
<evidence type="ECO:0000256" key="7">
    <source>
        <dbReference type="ARBA" id="ARBA00023065"/>
    </source>
</evidence>
<keyword evidence="16" id="KW-0675">Receptor</keyword>
<feature type="signal peptide" evidence="13">
    <location>
        <begin position="1"/>
        <end position="19"/>
    </location>
</feature>
<evidence type="ECO:0000259" key="15">
    <source>
        <dbReference type="Pfam" id="PF07715"/>
    </source>
</evidence>
<proteinExistence type="inferred from homology"/>
<dbReference type="InterPro" id="IPR036942">
    <property type="entry name" value="Beta-barrel_TonB_sf"/>
</dbReference>
<accession>A0A0H4PRA3</accession>
<dbReference type="EMBL" id="CP012040">
    <property type="protein sequence ID" value="AKP50807.1"/>
    <property type="molecule type" value="Genomic_DNA"/>
</dbReference>
<evidence type="ECO:0000256" key="5">
    <source>
        <dbReference type="ARBA" id="ARBA00022692"/>
    </source>
</evidence>
<dbReference type="STRING" id="320787.CA2015_1360"/>
<keyword evidence="17" id="KW-1185">Reference proteome</keyword>
<keyword evidence="5 11" id="KW-0812">Transmembrane</keyword>
<evidence type="ECO:0000256" key="12">
    <source>
        <dbReference type="RuleBase" id="RU003357"/>
    </source>
</evidence>
<dbReference type="Pfam" id="PF07715">
    <property type="entry name" value="Plug"/>
    <property type="match status" value="1"/>
</dbReference>
<dbReference type="PANTHER" id="PTHR32552">
    <property type="entry name" value="FERRICHROME IRON RECEPTOR-RELATED"/>
    <property type="match status" value="1"/>
</dbReference>
<dbReference type="AlphaFoldDB" id="A0A0H4PRA3"/>
<evidence type="ECO:0000256" key="1">
    <source>
        <dbReference type="ARBA" id="ARBA00004571"/>
    </source>
</evidence>
<evidence type="ECO:0000256" key="13">
    <source>
        <dbReference type="SAM" id="SignalP"/>
    </source>
</evidence>
<dbReference type="GO" id="GO:0009279">
    <property type="term" value="C:cell outer membrane"/>
    <property type="evidence" value="ECO:0007669"/>
    <property type="project" value="UniProtKB-SubCell"/>
</dbReference>
<evidence type="ECO:0000256" key="8">
    <source>
        <dbReference type="ARBA" id="ARBA00023077"/>
    </source>
</evidence>
<dbReference type="PATRIC" id="fig|320787.5.peg.1498"/>
<dbReference type="OrthoDB" id="9782587at2"/>
<evidence type="ECO:0000313" key="17">
    <source>
        <dbReference type="Proteomes" id="UP000036520"/>
    </source>
</evidence>
<dbReference type="PANTHER" id="PTHR32552:SF81">
    <property type="entry name" value="TONB-DEPENDENT OUTER MEMBRANE RECEPTOR"/>
    <property type="match status" value="1"/>
</dbReference>
<dbReference type="RefSeq" id="WP_048641218.1">
    <property type="nucleotide sequence ID" value="NZ_CP012040.1"/>
</dbReference>
<feature type="chain" id="PRO_5005208250" evidence="13">
    <location>
        <begin position="20"/>
        <end position="750"/>
    </location>
</feature>
<keyword evidence="8 12" id="KW-0798">TonB box</keyword>
<keyword evidence="3 11" id="KW-1134">Transmembrane beta strand</keyword>
<keyword evidence="13" id="KW-0732">Signal</keyword>
<reference evidence="16 17" key="1">
    <citation type="submission" date="2015-07" db="EMBL/GenBank/DDBJ databases">
        <authorList>
            <person name="Kim K.M."/>
        </authorList>
    </citation>
    <scope>NUCLEOTIDE SEQUENCE [LARGE SCALE GENOMIC DNA]</scope>
    <source>
        <strain evidence="16 17">KCTC 12363</strain>
    </source>
</reference>
<evidence type="ECO:0000256" key="6">
    <source>
        <dbReference type="ARBA" id="ARBA00023004"/>
    </source>
</evidence>
<dbReference type="Pfam" id="PF00593">
    <property type="entry name" value="TonB_dep_Rec_b-barrel"/>
    <property type="match status" value="1"/>
</dbReference>
<dbReference type="GO" id="GO:0006826">
    <property type="term" value="P:iron ion transport"/>
    <property type="evidence" value="ECO:0007669"/>
    <property type="project" value="UniProtKB-KW"/>
</dbReference>
<keyword evidence="10 11" id="KW-0998">Cell outer membrane</keyword>
<evidence type="ECO:0000313" key="16">
    <source>
        <dbReference type="EMBL" id="AKP50807.1"/>
    </source>
</evidence>
<comment type="similarity">
    <text evidence="11 12">Belongs to the TonB-dependent receptor family.</text>
</comment>
<dbReference type="SUPFAM" id="SSF56935">
    <property type="entry name" value="Porins"/>
    <property type="match status" value="1"/>
</dbReference>
<dbReference type="InterPro" id="IPR012910">
    <property type="entry name" value="Plug_dom"/>
</dbReference>
<comment type="subcellular location">
    <subcellularLocation>
        <location evidence="1 11">Cell outer membrane</location>
        <topology evidence="1 11">Multi-pass membrane protein</topology>
    </subcellularLocation>
</comment>
<evidence type="ECO:0000256" key="2">
    <source>
        <dbReference type="ARBA" id="ARBA00022448"/>
    </source>
</evidence>